<evidence type="ECO:0000256" key="2">
    <source>
        <dbReference type="ARBA" id="ARBA00022692"/>
    </source>
</evidence>
<keyword evidence="8" id="KW-1185">Reference proteome</keyword>
<feature type="compositionally biased region" description="Polar residues" evidence="5">
    <location>
        <begin position="280"/>
        <end position="292"/>
    </location>
</feature>
<feature type="compositionally biased region" description="Basic and acidic residues" evidence="5">
    <location>
        <begin position="419"/>
        <end position="428"/>
    </location>
</feature>
<reference evidence="7" key="1">
    <citation type="submission" date="2020-06" db="EMBL/GenBank/DDBJ databases">
        <authorList>
            <person name="Onetto C."/>
        </authorList>
    </citation>
    <scope>NUCLEOTIDE SEQUENCE</scope>
</reference>
<dbReference type="GO" id="GO:0016020">
    <property type="term" value="C:membrane"/>
    <property type="evidence" value="ECO:0007669"/>
    <property type="project" value="UniProtKB-SubCell"/>
</dbReference>
<feature type="compositionally biased region" description="Low complexity" evidence="5">
    <location>
        <begin position="238"/>
        <end position="249"/>
    </location>
</feature>
<keyword evidence="4 6" id="KW-0472">Membrane</keyword>
<comment type="caution">
    <text evidence="7">The sequence shown here is derived from an EMBL/GenBank/DDBJ whole genome shotgun (WGS) entry which is preliminary data.</text>
</comment>
<gene>
    <name evidence="7" type="ORF">AWRI4233_LOCUS4261</name>
</gene>
<keyword evidence="3 6" id="KW-1133">Transmembrane helix</keyword>
<evidence type="ECO:0000313" key="7">
    <source>
        <dbReference type="EMBL" id="CAD0093549.1"/>
    </source>
</evidence>
<feature type="region of interest" description="Disordered" evidence="5">
    <location>
        <begin position="415"/>
        <end position="479"/>
    </location>
</feature>
<evidence type="ECO:0000256" key="3">
    <source>
        <dbReference type="ARBA" id="ARBA00022989"/>
    </source>
</evidence>
<evidence type="ECO:0000256" key="5">
    <source>
        <dbReference type="SAM" id="MobiDB-lite"/>
    </source>
</evidence>
<dbReference type="AlphaFoldDB" id="A0A9N8JTE6"/>
<feature type="compositionally biased region" description="Low complexity" evidence="5">
    <location>
        <begin position="430"/>
        <end position="445"/>
    </location>
</feature>
<dbReference type="Proteomes" id="UP000714618">
    <property type="component" value="Unassembled WGS sequence"/>
</dbReference>
<dbReference type="InterPro" id="IPR004895">
    <property type="entry name" value="Prenylated_rab_accept_PRA1"/>
</dbReference>
<sequence length="479" mass="52091">MLSIYTLITNWLLTFVILLVVGGMYGIGKLEGRDIEIGTFRATTSQLYTGLVIVAVPLAIFSNPFGSALWLIGASGVSIIGGSGEVWKDEFESRRRKFLDVGDESDNGYQRVYLDPAAFKSRSADRLPREEFTGDDLLFTGYDLGSARGERRADDTVYERRPQHPQEDDYYHDNTLTRSSREDILVQSAREKLRRARVKGKTNVSLSVEEMAALERSSTQSRDTSEPSTPSKNKTRGSRSSSTTSLTNTRPRRTSIGLFGSTSPSHSRSRTPKTSRKPSNEQQSVARASGSTPPAFMIRGPDGMPMYAPSDYNPAPVSSRRPSGNSTRNVTPPYEAYSARGYGSELRAHPSSSGRALYDENAWTSSSRPVAGVAYPDMLGPSSSPGAQSYQAPVPSSDVSYAKLRRAPQGSPLYNVEAAFDRGHREAEMGPGARPASSGSSSDDSGGQGVRIEVEPGFGLRRVPVSSKSSGTVRRKGRR</sequence>
<feature type="compositionally biased region" description="Polar residues" evidence="5">
    <location>
        <begin position="320"/>
        <end position="330"/>
    </location>
</feature>
<evidence type="ECO:0000256" key="1">
    <source>
        <dbReference type="ARBA" id="ARBA00004141"/>
    </source>
</evidence>
<feature type="region of interest" description="Disordered" evidence="5">
    <location>
        <begin position="209"/>
        <end position="335"/>
    </location>
</feature>
<dbReference type="EMBL" id="CAIJEO010000005">
    <property type="protein sequence ID" value="CAD0093549.1"/>
    <property type="molecule type" value="Genomic_DNA"/>
</dbReference>
<feature type="transmembrane region" description="Helical" evidence="6">
    <location>
        <begin position="6"/>
        <end position="27"/>
    </location>
</feature>
<comment type="subcellular location">
    <subcellularLocation>
        <location evidence="1">Membrane</location>
        <topology evidence="1">Multi-pass membrane protein</topology>
    </subcellularLocation>
</comment>
<accession>A0A9N8JTE6</accession>
<name>A0A9N8JTE6_9PEZI</name>
<evidence type="ECO:0000256" key="4">
    <source>
        <dbReference type="ARBA" id="ARBA00023136"/>
    </source>
</evidence>
<keyword evidence="2 6" id="KW-0812">Transmembrane</keyword>
<evidence type="ECO:0000256" key="6">
    <source>
        <dbReference type="SAM" id="Phobius"/>
    </source>
</evidence>
<feature type="transmembrane region" description="Helical" evidence="6">
    <location>
        <begin position="39"/>
        <end position="61"/>
    </location>
</feature>
<dbReference type="OrthoDB" id="63113at2759"/>
<evidence type="ECO:0000313" key="8">
    <source>
        <dbReference type="Proteomes" id="UP000714618"/>
    </source>
</evidence>
<feature type="compositionally biased region" description="Polar residues" evidence="5">
    <location>
        <begin position="216"/>
        <end position="232"/>
    </location>
</feature>
<proteinExistence type="predicted"/>
<feature type="compositionally biased region" description="Basic residues" evidence="5">
    <location>
        <begin position="267"/>
        <end position="276"/>
    </location>
</feature>
<feature type="region of interest" description="Disordered" evidence="5">
    <location>
        <begin position="150"/>
        <end position="176"/>
    </location>
</feature>
<organism evidence="7 8">
    <name type="scientific">Aureobasidium mustum</name>
    <dbReference type="NCBI Taxonomy" id="2773714"/>
    <lineage>
        <taxon>Eukaryota</taxon>
        <taxon>Fungi</taxon>
        <taxon>Dikarya</taxon>
        <taxon>Ascomycota</taxon>
        <taxon>Pezizomycotina</taxon>
        <taxon>Dothideomycetes</taxon>
        <taxon>Dothideomycetidae</taxon>
        <taxon>Dothideales</taxon>
        <taxon>Saccotheciaceae</taxon>
        <taxon>Aureobasidium</taxon>
    </lineage>
</organism>
<feature type="compositionally biased region" description="Basic and acidic residues" evidence="5">
    <location>
        <begin position="150"/>
        <end position="172"/>
    </location>
</feature>
<dbReference type="Pfam" id="PF03208">
    <property type="entry name" value="PRA1"/>
    <property type="match status" value="1"/>
</dbReference>
<protein>
    <submittedName>
        <fullName evidence="7">Uncharacterized protein</fullName>
    </submittedName>
</protein>